<sequence length="125" mass="14424">MPFGITMSFLFFYNIKTESVMKKMIALFVFACTFTIANANFTAKTTAFVQPFDQSYALSNYYLWFTDIDLTDPAGSYCSIWDEMARLRSSYPGYSFSHIPYVGLNEFEFGFSAPLYFATIYSDLY</sequence>
<gene>
    <name evidence="2" type="ORF">A4R26_05540</name>
</gene>
<keyword evidence="3" id="KW-1185">Reference proteome</keyword>
<evidence type="ECO:0000313" key="3">
    <source>
        <dbReference type="Proteomes" id="UP000192276"/>
    </source>
</evidence>
<organism evidence="2 3">
    <name type="scientific">Niastella populi</name>
    <dbReference type="NCBI Taxonomy" id="550983"/>
    <lineage>
        <taxon>Bacteria</taxon>
        <taxon>Pseudomonadati</taxon>
        <taxon>Bacteroidota</taxon>
        <taxon>Chitinophagia</taxon>
        <taxon>Chitinophagales</taxon>
        <taxon>Chitinophagaceae</taxon>
        <taxon>Niastella</taxon>
    </lineage>
</organism>
<dbReference type="EMBL" id="LWBP01000199">
    <property type="protein sequence ID" value="OQP56621.1"/>
    <property type="molecule type" value="Genomic_DNA"/>
</dbReference>
<dbReference type="AlphaFoldDB" id="A0A1V9FEA6"/>
<dbReference type="Proteomes" id="UP000192276">
    <property type="component" value="Unassembled WGS sequence"/>
</dbReference>
<proteinExistence type="predicted"/>
<name>A0A1V9FEA6_9BACT</name>
<accession>A0A1V9FEA6</accession>
<evidence type="ECO:0000256" key="1">
    <source>
        <dbReference type="SAM" id="SignalP"/>
    </source>
</evidence>
<reference evidence="3" key="1">
    <citation type="submission" date="2016-04" db="EMBL/GenBank/DDBJ databases">
        <authorList>
            <person name="Chen L."/>
            <person name="Zhuang W."/>
            <person name="Wang G."/>
        </authorList>
    </citation>
    <scope>NUCLEOTIDE SEQUENCE [LARGE SCALE GENOMIC DNA]</scope>
    <source>
        <strain evidence="3">208</strain>
    </source>
</reference>
<evidence type="ECO:0000313" key="2">
    <source>
        <dbReference type="EMBL" id="OQP56621.1"/>
    </source>
</evidence>
<feature type="signal peptide" evidence="1">
    <location>
        <begin position="1"/>
        <end position="39"/>
    </location>
</feature>
<feature type="chain" id="PRO_5012867765" evidence="1">
    <location>
        <begin position="40"/>
        <end position="125"/>
    </location>
</feature>
<keyword evidence="1" id="KW-0732">Signal</keyword>
<comment type="caution">
    <text evidence="2">The sequence shown here is derived from an EMBL/GenBank/DDBJ whole genome shotgun (WGS) entry which is preliminary data.</text>
</comment>
<protein>
    <submittedName>
        <fullName evidence="2">Uncharacterized protein</fullName>
    </submittedName>
</protein>